<feature type="region of interest" description="Disordered" evidence="2">
    <location>
        <begin position="1"/>
        <end position="25"/>
    </location>
</feature>
<evidence type="ECO:0000259" key="3">
    <source>
        <dbReference type="Pfam" id="PF00125"/>
    </source>
</evidence>
<dbReference type="SUPFAM" id="SSF47113">
    <property type="entry name" value="Histone-fold"/>
    <property type="match status" value="1"/>
</dbReference>
<reference evidence="4" key="2">
    <citation type="submission" date="2025-09" db="UniProtKB">
        <authorList>
            <consortium name="Ensembl"/>
        </authorList>
    </citation>
    <scope>IDENTIFICATION</scope>
</reference>
<dbReference type="Pfam" id="PF00125">
    <property type="entry name" value="Histone"/>
    <property type="match status" value="1"/>
</dbReference>
<dbReference type="InterPro" id="IPR009072">
    <property type="entry name" value="Histone-fold"/>
</dbReference>
<dbReference type="PRINTS" id="PR00621">
    <property type="entry name" value="HISTONEH2B"/>
</dbReference>
<dbReference type="InterPro" id="IPR000558">
    <property type="entry name" value="Histone_H2B"/>
</dbReference>
<accession>A0A8C9LMH0</accession>
<dbReference type="GO" id="GO:0000786">
    <property type="term" value="C:nucleosome"/>
    <property type="evidence" value="ECO:0007669"/>
    <property type="project" value="InterPro"/>
</dbReference>
<dbReference type="AlphaFoldDB" id="A0A8C9LMH0"/>
<reference evidence="4" key="1">
    <citation type="submission" date="2025-08" db="UniProtKB">
        <authorList>
            <consortium name="Ensembl"/>
        </authorList>
    </citation>
    <scope>IDENTIFICATION</scope>
</reference>
<feature type="compositionally biased region" description="Basic residues" evidence="2">
    <location>
        <begin position="1"/>
        <end position="13"/>
    </location>
</feature>
<dbReference type="PANTHER" id="PTHR23428">
    <property type="entry name" value="HISTONE H2B"/>
    <property type="match status" value="1"/>
</dbReference>
<proteinExistence type="inferred from homology"/>
<name>A0A8C9LMH0_9PRIM</name>
<evidence type="ECO:0000256" key="2">
    <source>
        <dbReference type="SAM" id="MobiDB-lite"/>
    </source>
</evidence>
<organism evidence="4 5">
    <name type="scientific">Piliocolobus tephrosceles</name>
    <name type="common">Ugandan red Colobus</name>
    <dbReference type="NCBI Taxonomy" id="591936"/>
    <lineage>
        <taxon>Eukaryota</taxon>
        <taxon>Metazoa</taxon>
        <taxon>Chordata</taxon>
        <taxon>Craniata</taxon>
        <taxon>Vertebrata</taxon>
        <taxon>Euteleostomi</taxon>
        <taxon>Mammalia</taxon>
        <taxon>Eutheria</taxon>
        <taxon>Euarchontoglires</taxon>
        <taxon>Primates</taxon>
        <taxon>Haplorrhini</taxon>
        <taxon>Catarrhini</taxon>
        <taxon>Cercopithecidae</taxon>
        <taxon>Colobinae</taxon>
        <taxon>Piliocolobus</taxon>
    </lineage>
</organism>
<comment type="similarity">
    <text evidence="1">Belongs to the histone H2B family.</text>
</comment>
<keyword evidence="5" id="KW-1185">Reference proteome</keyword>
<dbReference type="GO" id="GO:0046982">
    <property type="term" value="F:protein heterodimerization activity"/>
    <property type="evidence" value="ECO:0007669"/>
    <property type="project" value="InterPro"/>
</dbReference>
<evidence type="ECO:0000313" key="4">
    <source>
        <dbReference type="Ensembl" id="ENSPTEP00000012778.1"/>
    </source>
</evidence>
<dbReference type="FunFam" id="1.10.20.10:FF:000043">
    <property type="entry name" value="Histone H2B"/>
    <property type="match status" value="1"/>
</dbReference>
<feature type="domain" description="Core Histone H2A/H2B/H3" evidence="3">
    <location>
        <begin position="18"/>
        <end position="98"/>
    </location>
</feature>
<protein>
    <recommendedName>
        <fullName evidence="3">Core Histone H2A/H2B/H3 domain-containing protein</fullName>
    </recommendedName>
</protein>
<dbReference type="GO" id="GO:0003677">
    <property type="term" value="F:DNA binding"/>
    <property type="evidence" value="ECO:0007669"/>
    <property type="project" value="InterPro"/>
</dbReference>
<dbReference type="SMART" id="SM00427">
    <property type="entry name" value="H2B"/>
    <property type="match status" value="1"/>
</dbReference>
<dbReference type="Ensembl" id="ENSPTET00000019222.1">
    <property type="protein sequence ID" value="ENSPTEP00000012778.1"/>
    <property type="gene ID" value="ENSPTEG00000014351.1"/>
</dbReference>
<dbReference type="GO" id="GO:0030527">
    <property type="term" value="F:structural constituent of chromatin"/>
    <property type="evidence" value="ECO:0007669"/>
    <property type="project" value="InterPro"/>
</dbReference>
<dbReference type="Gene3D" id="1.10.20.10">
    <property type="entry name" value="Histone, subunit A"/>
    <property type="match status" value="1"/>
</dbReference>
<dbReference type="Proteomes" id="UP000694416">
    <property type="component" value="Unplaced"/>
</dbReference>
<evidence type="ECO:0000256" key="1">
    <source>
        <dbReference type="ARBA" id="ARBA00006846"/>
    </source>
</evidence>
<dbReference type="InterPro" id="IPR007125">
    <property type="entry name" value="H2A/H2B/H3"/>
</dbReference>
<dbReference type="GO" id="GO:0005634">
    <property type="term" value="C:nucleus"/>
    <property type="evidence" value="ECO:0007669"/>
    <property type="project" value="UniProtKB-ARBA"/>
</dbReference>
<sequence length="122" mass="14191">MARSSTKKYKYSKSHQSPTSRKKAHSSIDFVHGNYSFFINKVLKEVVSHRGISSRTLDLMNTLINNFFQHIAMKAYRLMYFRNRCTLTPEDILKAVYLLLPQKTANYAVAFGSEVFCRYVHS</sequence>
<evidence type="ECO:0000313" key="5">
    <source>
        <dbReference type="Proteomes" id="UP000694416"/>
    </source>
</evidence>